<dbReference type="EMBL" id="CP053892">
    <property type="protein sequence ID" value="QKG21939.1"/>
    <property type="molecule type" value="Genomic_DNA"/>
</dbReference>
<dbReference type="InterPro" id="IPR014284">
    <property type="entry name" value="RNA_pol_sigma-70_dom"/>
</dbReference>
<proteinExistence type="inferred from homology"/>
<evidence type="ECO:0000256" key="2">
    <source>
        <dbReference type="ARBA" id="ARBA00023015"/>
    </source>
</evidence>
<reference evidence="8 9" key="1">
    <citation type="submission" date="2020-05" db="EMBL/GenBank/DDBJ databases">
        <title>Actinomadura verrucosospora NRRL-B18236 (PFL_A860) Genome sequencing and assembly.</title>
        <authorList>
            <person name="Samborskyy M."/>
        </authorList>
    </citation>
    <scope>NUCLEOTIDE SEQUENCE [LARGE SCALE GENOMIC DNA]</scope>
    <source>
        <strain evidence="8 9">NRRL:B18236</strain>
    </source>
</reference>
<dbReference type="RefSeq" id="WP_173096139.1">
    <property type="nucleotide sequence ID" value="NZ_CP053892.1"/>
</dbReference>
<dbReference type="PANTHER" id="PTHR43133:SF8">
    <property type="entry name" value="RNA POLYMERASE SIGMA FACTOR HI_1459-RELATED"/>
    <property type="match status" value="1"/>
</dbReference>
<protein>
    <submittedName>
        <fullName evidence="8">ECF subfamily RNA polymerase sigma-24 subunit</fullName>
    </submittedName>
</protein>
<dbReference type="Pfam" id="PF08281">
    <property type="entry name" value="Sigma70_r4_2"/>
    <property type="match status" value="1"/>
</dbReference>
<keyword evidence="3" id="KW-0731">Sigma factor</keyword>
<evidence type="ECO:0000313" key="9">
    <source>
        <dbReference type="Proteomes" id="UP000501240"/>
    </source>
</evidence>
<dbReference type="InterPro" id="IPR013324">
    <property type="entry name" value="RNA_pol_sigma_r3/r4-like"/>
</dbReference>
<name>A0A7D3VT20_ACTVE</name>
<evidence type="ECO:0000313" key="8">
    <source>
        <dbReference type="EMBL" id="QKG21939.1"/>
    </source>
</evidence>
<evidence type="ECO:0000256" key="4">
    <source>
        <dbReference type="ARBA" id="ARBA00023125"/>
    </source>
</evidence>
<evidence type="ECO:0000256" key="3">
    <source>
        <dbReference type="ARBA" id="ARBA00023082"/>
    </source>
</evidence>
<comment type="similarity">
    <text evidence="1">Belongs to the sigma-70 factor family. ECF subfamily.</text>
</comment>
<dbReference type="PANTHER" id="PTHR43133">
    <property type="entry name" value="RNA POLYMERASE ECF-TYPE SIGMA FACTO"/>
    <property type="match status" value="1"/>
</dbReference>
<dbReference type="AlphaFoldDB" id="A0A7D3VT20"/>
<evidence type="ECO:0000256" key="6">
    <source>
        <dbReference type="SAM" id="MobiDB-lite"/>
    </source>
</evidence>
<dbReference type="GO" id="GO:0003677">
    <property type="term" value="F:DNA binding"/>
    <property type="evidence" value="ECO:0007669"/>
    <property type="project" value="UniProtKB-KW"/>
</dbReference>
<keyword evidence="4" id="KW-0238">DNA-binding</keyword>
<gene>
    <name evidence="8" type="ORF">ACTIVE_3577</name>
</gene>
<feature type="domain" description="RNA polymerase sigma factor 70 region 4 type 2" evidence="7">
    <location>
        <begin position="76"/>
        <end position="126"/>
    </location>
</feature>
<keyword evidence="2" id="KW-0805">Transcription regulation</keyword>
<dbReference type="GO" id="GO:0016987">
    <property type="term" value="F:sigma factor activity"/>
    <property type="evidence" value="ECO:0007669"/>
    <property type="project" value="UniProtKB-KW"/>
</dbReference>
<dbReference type="InterPro" id="IPR013249">
    <property type="entry name" value="RNA_pol_sigma70_r4_t2"/>
</dbReference>
<dbReference type="InterPro" id="IPR036388">
    <property type="entry name" value="WH-like_DNA-bd_sf"/>
</dbReference>
<feature type="region of interest" description="Disordered" evidence="6">
    <location>
        <begin position="1"/>
        <end position="21"/>
    </location>
</feature>
<feature type="compositionally biased region" description="Acidic residues" evidence="6">
    <location>
        <begin position="1"/>
        <end position="12"/>
    </location>
</feature>
<accession>A0A7D3VT20</accession>
<organism evidence="8 9">
    <name type="scientific">Actinomadura verrucosospora</name>
    <dbReference type="NCBI Taxonomy" id="46165"/>
    <lineage>
        <taxon>Bacteria</taxon>
        <taxon>Bacillati</taxon>
        <taxon>Actinomycetota</taxon>
        <taxon>Actinomycetes</taxon>
        <taxon>Streptosporangiales</taxon>
        <taxon>Thermomonosporaceae</taxon>
        <taxon>Actinomadura</taxon>
    </lineage>
</organism>
<feature type="region of interest" description="Disordered" evidence="6">
    <location>
        <begin position="47"/>
        <end position="67"/>
    </location>
</feature>
<evidence type="ECO:0000256" key="5">
    <source>
        <dbReference type="ARBA" id="ARBA00023163"/>
    </source>
</evidence>
<dbReference type="InterPro" id="IPR039425">
    <property type="entry name" value="RNA_pol_sigma-70-like"/>
</dbReference>
<dbReference type="Proteomes" id="UP000501240">
    <property type="component" value="Chromosome"/>
</dbReference>
<dbReference type="SUPFAM" id="SSF88659">
    <property type="entry name" value="Sigma3 and sigma4 domains of RNA polymerase sigma factors"/>
    <property type="match status" value="1"/>
</dbReference>
<evidence type="ECO:0000256" key="1">
    <source>
        <dbReference type="ARBA" id="ARBA00010641"/>
    </source>
</evidence>
<dbReference type="GO" id="GO:0006352">
    <property type="term" value="P:DNA-templated transcription initiation"/>
    <property type="evidence" value="ECO:0007669"/>
    <property type="project" value="InterPro"/>
</dbReference>
<dbReference type="NCBIfam" id="TIGR02937">
    <property type="entry name" value="sigma70-ECF"/>
    <property type="match status" value="1"/>
</dbReference>
<sequence length="143" mass="15678">MTAPSETDEASDAEVPARRPDARPWSYAIATNAIRAHRRAEVRRNRALARARVPAEDEPFTERSDARLTAQRLQPALAAALARLSPADRDLLLLIAWADLGYEEAADALGIPVGTVRSRLHRIRKKTRRVLGGAPLTNGEEPA</sequence>
<keyword evidence="5" id="KW-0804">Transcription</keyword>
<dbReference type="Gene3D" id="1.10.10.10">
    <property type="entry name" value="Winged helix-like DNA-binding domain superfamily/Winged helix DNA-binding domain"/>
    <property type="match status" value="1"/>
</dbReference>
<keyword evidence="9" id="KW-1185">Reference proteome</keyword>
<evidence type="ECO:0000259" key="7">
    <source>
        <dbReference type="Pfam" id="PF08281"/>
    </source>
</evidence>
<dbReference type="CDD" id="cd06171">
    <property type="entry name" value="Sigma70_r4"/>
    <property type="match status" value="1"/>
</dbReference>